<name>A0A840AT72_9HYPH</name>
<dbReference type="Pfam" id="PF13350">
    <property type="entry name" value="Y_phosphatase3"/>
    <property type="match status" value="1"/>
</dbReference>
<dbReference type="AlphaFoldDB" id="A0A840AT72"/>
<dbReference type="InterPro" id="IPR026893">
    <property type="entry name" value="Tyr/Ser_Pase_IphP-type"/>
</dbReference>
<protein>
    <submittedName>
        <fullName evidence="1">Protein tyrosine/serine phosphatase</fullName>
    </submittedName>
</protein>
<dbReference type="InterPro" id="IPR029021">
    <property type="entry name" value="Prot-tyrosine_phosphatase-like"/>
</dbReference>
<accession>A0A840AT72</accession>
<dbReference type="GO" id="GO:0004721">
    <property type="term" value="F:phosphoprotein phosphatase activity"/>
    <property type="evidence" value="ECO:0007669"/>
    <property type="project" value="InterPro"/>
</dbReference>
<organism evidence="1 2">
    <name type="scientific">Kaistia hirudinis</name>
    <dbReference type="NCBI Taxonomy" id="1293440"/>
    <lineage>
        <taxon>Bacteria</taxon>
        <taxon>Pseudomonadati</taxon>
        <taxon>Pseudomonadota</taxon>
        <taxon>Alphaproteobacteria</taxon>
        <taxon>Hyphomicrobiales</taxon>
        <taxon>Kaistiaceae</taxon>
        <taxon>Kaistia</taxon>
    </lineage>
</organism>
<dbReference type="EMBL" id="JACIDS010000004">
    <property type="protein sequence ID" value="MBB3932418.1"/>
    <property type="molecule type" value="Genomic_DNA"/>
</dbReference>
<dbReference type="PROSITE" id="PS00383">
    <property type="entry name" value="TYR_PHOSPHATASE_1"/>
    <property type="match status" value="1"/>
</dbReference>
<keyword evidence="2" id="KW-1185">Reference proteome</keyword>
<evidence type="ECO:0000313" key="1">
    <source>
        <dbReference type="EMBL" id="MBB3932418.1"/>
    </source>
</evidence>
<reference evidence="1 2" key="1">
    <citation type="submission" date="2020-08" db="EMBL/GenBank/DDBJ databases">
        <title>Genomic Encyclopedia of Type Strains, Phase IV (KMG-IV): sequencing the most valuable type-strain genomes for metagenomic binning, comparative biology and taxonomic classification.</title>
        <authorList>
            <person name="Goeker M."/>
        </authorList>
    </citation>
    <scope>NUCLEOTIDE SEQUENCE [LARGE SCALE GENOMIC DNA]</scope>
    <source>
        <strain evidence="1 2">DSM 25966</strain>
    </source>
</reference>
<dbReference type="SUPFAM" id="SSF52799">
    <property type="entry name" value="(Phosphotyrosine protein) phosphatases II"/>
    <property type="match status" value="1"/>
</dbReference>
<dbReference type="Gene3D" id="3.90.190.10">
    <property type="entry name" value="Protein tyrosine phosphatase superfamily"/>
    <property type="match status" value="1"/>
</dbReference>
<proteinExistence type="predicted"/>
<dbReference type="InterPro" id="IPR016130">
    <property type="entry name" value="Tyr_Pase_AS"/>
</dbReference>
<evidence type="ECO:0000313" key="2">
    <source>
        <dbReference type="Proteomes" id="UP000553963"/>
    </source>
</evidence>
<gene>
    <name evidence="1" type="ORF">GGR25_003476</name>
</gene>
<sequence>MTAIRISTWRRHRTAIALAAMVALAPAIGMGAWAVGIQLVGNVHVVAPGQLYRSAQLDGEDLTEVIRDYNVRTVVNLRGRNDGLPWYDDEIKVSAAADAAHVDIRMSAKDEPDDALISELVRVLRDAQKPILVHCHSGSDRTGLAAALYEFVVEGKPADEAAGQLSFFYGHFPWFGSRTAAMDGAFERLVSREKS</sequence>
<comment type="caution">
    <text evidence="1">The sequence shown here is derived from an EMBL/GenBank/DDBJ whole genome shotgun (WGS) entry which is preliminary data.</text>
</comment>
<dbReference type="Proteomes" id="UP000553963">
    <property type="component" value="Unassembled WGS sequence"/>
</dbReference>
<dbReference type="RefSeq" id="WP_183400051.1">
    <property type="nucleotide sequence ID" value="NZ_JACIDS010000004.1"/>
</dbReference>